<dbReference type="AlphaFoldDB" id="A0A318U782"/>
<comment type="caution">
    <text evidence="2">The sequence shown here is derived from an EMBL/GenBank/DDBJ whole genome shotgun (WGS) entry which is preliminary data.</text>
</comment>
<evidence type="ECO:0000313" key="3">
    <source>
        <dbReference type="Proteomes" id="UP000248198"/>
    </source>
</evidence>
<keyword evidence="3" id="KW-1185">Reference proteome</keyword>
<dbReference type="Pfam" id="PF08818">
    <property type="entry name" value="DUF1801"/>
    <property type="match status" value="1"/>
</dbReference>
<sequence length="141" mass="15633">MAKNKTTQTELSVKDFIEQIGDPVQKQDSFALAEMMQQESGFEAKMWGSAIVGFGSYHYKYDSGHQGDAPLVAFSPRSAAISLYLAIDVDTKAQLLAQLGKHKTGKGCVYVKKLADVDTGVLRKMIRHSLDYMKQKYPAHS</sequence>
<proteinExistence type="predicted"/>
<dbReference type="RefSeq" id="WP_110834433.1">
    <property type="nucleotide sequence ID" value="NZ_QKLU01000010.1"/>
</dbReference>
<name>A0A318U782_9SPHI</name>
<reference evidence="2 3" key="1">
    <citation type="submission" date="2018-06" db="EMBL/GenBank/DDBJ databases">
        <title>Genomic Encyclopedia of Archaeal and Bacterial Type Strains, Phase II (KMG-II): from individual species to whole genera.</title>
        <authorList>
            <person name="Goeker M."/>
        </authorList>
    </citation>
    <scope>NUCLEOTIDE SEQUENCE [LARGE SCALE GENOMIC DNA]</scope>
    <source>
        <strain evidence="2 3">DSM 27372</strain>
    </source>
</reference>
<protein>
    <submittedName>
        <fullName evidence="2">Uncharacterized protein DUF1801</fullName>
    </submittedName>
</protein>
<dbReference type="Proteomes" id="UP000248198">
    <property type="component" value="Unassembled WGS sequence"/>
</dbReference>
<organism evidence="2 3">
    <name type="scientific">Pedobacter nutrimenti</name>
    <dbReference type="NCBI Taxonomy" id="1241337"/>
    <lineage>
        <taxon>Bacteria</taxon>
        <taxon>Pseudomonadati</taxon>
        <taxon>Bacteroidota</taxon>
        <taxon>Sphingobacteriia</taxon>
        <taxon>Sphingobacteriales</taxon>
        <taxon>Sphingobacteriaceae</taxon>
        <taxon>Pedobacter</taxon>
    </lineage>
</organism>
<dbReference type="SUPFAM" id="SSF159888">
    <property type="entry name" value="YdhG-like"/>
    <property type="match status" value="1"/>
</dbReference>
<dbReference type="InterPro" id="IPR014922">
    <property type="entry name" value="YdhG-like"/>
</dbReference>
<evidence type="ECO:0000259" key="1">
    <source>
        <dbReference type="Pfam" id="PF08818"/>
    </source>
</evidence>
<evidence type="ECO:0000313" key="2">
    <source>
        <dbReference type="EMBL" id="PYF69480.1"/>
    </source>
</evidence>
<feature type="domain" description="YdhG-like" evidence="1">
    <location>
        <begin position="31"/>
        <end position="129"/>
    </location>
</feature>
<dbReference type="OrthoDB" id="5951444at2"/>
<accession>A0A318U782</accession>
<gene>
    <name evidence="2" type="ORF">B0O44_110120</name>
</gene>
<dbReference type="EMBL" id="QKLU01000010">
    <property type="protein sequence ID" value="PYF69480.1"/>
    <property type="molecule type" value="Genomic_DNA"/>
</dbReference>